<organism evidence="6">
    <name type="scientific">Oscillatoriales cyanobacterium SpSt-418</name>
    <dbReference type="NCBI Taxonomy" id="2282169"/>
    <lineage>
        <taxon>Bacteria</taxon>
        <taxon>Bacillati</taxon>
        <taxon>Cyanobacteriota</taxon>
        <taxon>Cyanophyceae</taxon>
        <taxon>Oscillatoriophycideae</taxon>
        <taxon>Oscillatoriales</taxon>
    </lineage>
</organism>
<dbReference type="InterPro" id="IPR038729">
    <property type="entry name" value="Rad50/SbcC_AAA"/>
</dbReference>
<dbReference type="AlphaFoldDB" id="A0A7C3KI69"/>
<dbReference type="Gene3D" id="1.10.287.510">
    <property type="entry name" value="Helix hairpin bin"/>
    <property type="match status" value="1"/>
</dbReference>
<sequence length="1104" mass="126127">MIPLRLTLKNFLSYREATLDFSGLHTACISGANGAGKSSLLEAIAWAVWGVSRATSEDDVIHTGMAEAQVDFLFTTNQHVYRVLRSRTRSQGTTLEFQVAFHASVDQSVDNPETNETSVGQRPAIAEPDRYFAPGTESLLFRSLTAKGIRATQQLIIDHIKLDYDTFINSAYLRQGHADEFMLKRASDRKQVLADLLKLDQYDDLAERAKDQARQLKGKLDVLEQNLKMVEVALHEQQQVTPQWETLEAAVEQMQQAQAADAERLKALQNQVRQQQAWQQQLSLCEQQQRQGKQEGQRLQQELTALNEQVQKLVSVLQQEPAIAAGFAQLQALQAQEEAFASRFDRYQHLHNQRQQVQQKNQAAIAQLHVQLQQSQARHEALLAQMQDVQQTLEKAPEIETALARLQQARTQLTQLDRLQLKVAPLQQRRQQVQTQLEREQAKLTARFDELTHAIAQLQAQHAAQPQLQQAVVEISDRIARLEQQRHYLEQIREKGLERRSFMERLQADQRHYETQLAEVEQTIQGLQAVTNAQAVEVLQPTSPEVQPVKAKKKRRDRPQRSLVRDATNAVYGNQYLLNIYPEIPAIDDGVTLSVCPLCDRPLDAQHRQFALTKHQSRRQEILNQLWTIREQLAVSERELQLLREEYQAIDAEMANYTAALEQRGHLQAQLQTAADGQAALQTLIAEAAEIERSLQANNYATPLWEELNLLDQRLQELNYDERNHALARGEADRWRWADSRASEIRHAQRKQVKLAEQLPQLQAEIEQLQQQLQQAQLKAQQQCQHLDQQIRAIAYDAEQHQQLRHQIKQAQAWQLHRQELERAKQHYPLAQQQGQQLLQQIQDHQQKQDQLQAEITNLKHCLQEQSSGIATAQAIETQMQTRRSHLDEQLAQLGRLQQQQQQLEALQAQLTQSQQQVTITQRQYRIYQELAQAFGRNGIQTLMIENVLPPLEAETNRILSRLSANQLHVQFVTQKSSRDNAKKAKNSRLIETLDILIADAKGTRPYETYSGGEAFRVNFAIRLALAKLLAQRAGTALQMLIIDEGFGTQDAEGCNRLIAAINAIAPDFACILTVTHVSHFKEAFQARIEVTKTETGSHLQLSI</sequence>
<keyword evidence="6" id="KW-0067">ATP-binding</keyword>
<reference evidence="6" key="1">
    <citation type="journal article" date="2020" name="mSystems">
        <title>Genome- and Community-Level Interaction Insights into Carbon Utilization and Element Cycling Functions of Hydrothermarchaeota in Hydrothermal Sediment.</title>
        <authorList>
            <person name="Zhou Z."/>
            <person name="Liu Y."/>
            <person name="Xu W."/>
            <person name="Pan J."/>
            <person name="Luo Z.H."/>
            <person name="Li M."/>
        </authorList>
    </citation>
    <scope>NUCLEOTIDE SEQUENCE [LARGE SCALE GENOMIC DNA]</scope>
    <source>
        <strain evidence="6">SpSt-418</strain>
    </source>
</reference>
<feature type="coiled-coil region" evidence="4">
    <location>
        <begin position="887"/>
        <end position="924"/>
    </location>
</feature>
<evidence type="ECO:0000256" key="2">
    <source>
        <dbReference type="ARBA" id="ARBA00011322"/>
    </source>
</evidence>
<comment type="subunit">
    <text evidence="2">Heterodimer of SbcC and SbcD.</text>
</comment>
<keyword evidence="4" id="KW-0175">Coiled coil</keyword>
<feature type="coiled-coil region" evidence="4">
    <location>
        <begin position="745"/>
        <end position="786"/>
    </location>
</feature>
<feature type="coiled-coil region" evidence="4">
    <location>
        <begin position="199"/>
        <end position="320"/>
    </location>
</feature>
<accession>A0A7C3KI69</accession>
<dbReference type="InterPro" id="IPR027417">
    <property type="entry name" value="P-loop_NTPase"/>
</dbReference>
<evidence type="ECO:0000256" key="1">
    <source>
        <dbReference type="ARBA" id="ARBA00006930"/>
    </source>
</evidence>
<dbReference type="Pfam" id="PF13558">
    <property type="entry name" value="SbcC_Walker_B"/>
    <property type="match status" value="1"/>
</dbReference>
<feature type="domain" description="Rad50/SbcC-type AAA" evidence="5">
    <location>
        <begin position="5"/>
        <end position="252"/>
    </location>
</feature>
<dbReference type="GO" id="GO:0006302">
    <property type="term" value="P:double-strand break repair"/>
    <property type="evidence" value="ECO:0007669"/>
    <property type="project" value="InterPro"/>
</dbReference>
<evidence type="ECO:0000259" key="5">
    <source>
        <dbReference type="Pfam" id="PF13476"/>
    </source>
</evidence>
<protein>
    <recommendedName>
        <fullName evidence="3">Nuclease SbcCD subunit C</fullName>
    </recommendedName>
</protein>
<comment type="caution">
    <text evidence="6">The sequence shown here is derived from an EMBL/GenBank/DDBJ whole genome shotgun (WGS) entry which is preliminary data.</text>
</comment>
<name>A0A7C3KI69_9CYAN</name>
<dbReference type="GO" id="GO:0016887">
    <property type="term" value="F:ATP hydrolysis activity"/>
    <property type="evidence" value="ECO:0007669"/>
    <property type="project" value="InterPro"/>
</dbReference>
<dbReference type="Pfam" id="PF13476">
    <property type="entry name" value="AAA_23"/>
    <property type="match status" value="1"/>
</dbReference>
<evidence type="ECO:0000256" key="4">
    <source>
        <dbReference type="SAM" id="Coils"/>
    </source>
</evidence>
<dbReference type="PANTHER" id="PTHR32114:SF2">
    <property type="entry name" value="ABC TRANSPORTER ABCH.3"/>
    <property type="match status" value="1"/>
</dbReference>
<feature type="coiled-coil region" evidence="4">
    <location>
        <begin position="347"/>
        <end position="530"/>
    </location>
</feature>
<dbReference type="SUPFAM" id="SSF75712">
    <property type="entry name" value="Rad50 coiled-coil Zn hook"/>
    <property type="match status" value="1"/>
</dbReference>
<dbReference type="GO" id="GO:0005524">
    <property type="term" value="F:ATP binding"/>
    <property type="evidence" value="ECO:0007669"/>
    <property type="project" value="UniProtKB-KW"/>
</dbReference>
<dbReference type="SUPFAM" id="SSF52540">
    <property type="entry name" value="P-loop containing nucleoside triphosphate hydrolases"/>
    <property type="match status" value="2"/>
</dbReference>
<dbReference type="Gene3D" id="3.40.50.300">
    <property type="entry name" value="P-loop containing nucleotide triphosphate hydrolases"/>
    <property type="match status" value="2"/>
</dbReference>
<comment type="similarity">
    <text evidence="1">Belongs to the SMC family. SbcC subfamily.</text>
</comment>
<feature type="coiled-coil region" evidence="4">
    <location>
        <begin position="626"/>
        <end position="660"/>
    </location>
</feature>
<gene>
    <name evidence="6" type="ORF">ENR64_26010</name>
</gene>
<evidence type="ECO:0000256" key="3">
    <source>
        <dbReference type="ARBA" id="ARBA00013368"/>
    </source>
</evidence>
<dbReference type="EMBL" id="DSRU01000376">
    <property type="protein sequence ID" value="HFN01144.1"/>
    <property type="molecule type" value="Genomic_DNA"/>
</dbReference>
<proteinExistence type="inferred from homology"/>
<evidence type="ECO:0000313" key="6">
    <source>
        <dbReference type="EMBL" id="HFN01144.1"/>
    </source>
</evidence>
<keyword evidence="6" id="KW-0547">Nucleotide-binding</keyword>
<feature type="coiled-coil region" evidence="4">
    <location>
        <begin position="835"/>
        <end position="862"/>
    </location>
</feature>
<dbReference type="PANTHER" id="PTHR32114">
    <property type="entry name" value="ABC TRANSPORTER ABCH.3"/>
    <property type="match status" value="1"/>
</dbReference>